<evidence type="ECO:0000256" key="3">
    <source>
        <dbReference type="ARBA" id="ARBA00022989"/>
    </source>
</evidence>
<evidence type="ECO:0000313" key="7">
    <source>
        <dbReference type="Proteomes" id="UP001176940"/>
    </source>
</evidence>
<sequence>KRLKNTPIVVHLLFLGCHETPFLKGEEGLNSQHQIVPGRHVETFCKRAAKIGSLQRRSVDEKKLIMGSGQDEEKENAPEATSSNQVPGCYTVTLMGNFIILYLVFSDQRLHFPMYYFLCNLAAMEGHTSLLTLNVVLTDTYTSYLPPSTLHYNYAQTDVYSAYSWSVAWIIFHHCLSFYF</sequence>
<evidence type="ECO:0000256" key="5">
    <source>
        <dbReference type="ARBA" id="ARBA00023224"/>
    </source>
</evidence>
<accession>A0ABN9L587</accession>
<keyword evidence="4" id="KW-0472">Membrane</keyword>
<keyword evidence="3" id="KW-1133">Transmembrane helix</keyword>
<evidence type="ECO:0000256" key="1">
    <source>
        <dbReference type="ARBA" id="ARBA00004141"/>
    </source>
</evidence>
<keyword evidence="7" id="KW-1185">Reference proteome</keyword>
<dbReference type="Proteomes" id="UP001176940">
    <property type="component" value="Unassembled WGS sequence"/>
</dbReference>
<evidence type="ECO:0000313" key="6">
    <source>
        <dbReference type="EMBL" id="CAJ0932311.1"/>
    </source>
</evidence>
<evidence type="ECO:0000256" key="2">
    <source>
        <dbReference type="ARBA" id="ARBA00022692"/>
    </source>
</evidence>
<feature type="non-terminal residue" evidence="6">
    <location>
        <position position="180"/>
    </location>
</feature>
<dbReference type="Gene3D" id="1.20.1070.10">
    <property type="entry name" value="Rhodopsin 7-helix transmembrane proteins"/>
    <property type="match status" value="1"/>
</dbReference>
<protein>
    <submittedName>
        <fullName evidence="6">Uncharacterized protein</fullName>
    </submittedName>
</protein>
<proteinExistence type="predicted"/>
<dbReference type="EMBL" id="CAUEEQ010008408">
    <property type="protein sequence ID" value="CAJ0932311.1"/>
    <property type="molecule type" value="Genomic_DNA"/>
</dbReference>
<dbReference type="Pfam" id="PF13853">
    <property type="entry name" value="7tm_4"/>
    <property type="match status" value="1"/>
</dbReference>
<gene>
    <name evidence="6" type="ORF">RIMI_LOCUS5032640</name>
</gene>
<comment type="caution">
    <text evidence="6">The sequence shown here is derived from an EMBL/GenBank/DDBJ whole genome shotgun (WGS) entry which is preliminary data.</text>
</comment>
<comment type="subcellular location">
    <subcellularLocation>
        <location evidence="1">Membrane</location>
        <topology evidence="1">Multi-pass membrane protein</topology>
    </subcellularLocation>
</comment>
<evidence type="ECO:0000256" key="4">
    <source>
        <dbReference type="ARBA" id="ARBA00023136"/>
    </source>
</evidence>
<name>A0ABN9L587_9NEOB</name>
<dbReference type="SUPFAM" id="SSF81321">
    <property type="entry name" value="Family A G protein-coupled receptor-like"/>
    <property type="match status" value="1"/>
</dbReference>
<keyword evidence="5" id="KW-0807">Transducer</keyword>
<keyword evidence="2" id="KW-0812">Transmembrane</keyword>
<dbReference type="InterPro" id="IPR000725">
    <property type="entry name" value="Olfact_rcpt"/>
</dbReference>
<reference evidence="6" key="1">
    <citation type="submission" date="2023-07" db="EMBL/GenBank/DDBJ databases">
        <authorList>
            <person name="Stuckert A."/>
        </authorList>
    </citation>
    <scope>NUCLEOTIDE SEQUENCE</scope>
</reference>
<feature type="non-terminal residue" evidence="6">
    <location>
        <position position="1"/>
    </location>
</feature>
<organism evidence="6 7">
    <name type="scientific">Ranitomeya imitator</name>
    <name type="common">mimic poison frog</name>
    <dbReference type="NCBI Taxonomy" id="111125"/>
    <lineage>
        <taxon>Eukaryota</taxon>
        <taxon>Metazoa</taxon>
        <taxon>Chordata</taxon>
        <taxon>Craniata</taxon>
        <taxon>Vertebrata</taxon>
        <taxon>Euteleostomi</taxon>
        <taxon>Amphibia</taxon>
        <taxon>Batrachia</taxon>
        <taxon>Anura</taxon>
        <taxon>Neobatrachia</taxon>
        <taxon>Hyloidea</taxon>
        <taxon>Dendrobatidae</taxon>
        <taxon>Dendrobatinae</taxon>
        <taxon>Ranitomeya</taxon>
    </lineage>
</organism>